<dbReference type="RefSeq" id="WP_187578242.1">
    <property type="nucleotide sequence ID" value="NZ_CP060713.1"/>
</dbReference>
<proteinExistence type="inferred from homology"/>
<dbReference type="GO" id="GO:0005886">
    <property type="term" value="C:plasma membrane"/>
    <property type="evidence" value="ECO:0007669"/>
    <property type="project" value="TreeGrafter"/>
</dbReference>
<keyword evidence="3 7" id="KW-0812">Transmembrane</keyword>
<dbReference type="PANTHER" id="PTHR38459">
    <property type="entry name" value="PROPHAGE BACTOPRENOL-LINKED GLUCOSE TRANSLOCASE HOMOLOG"/>
    <property type="match status" value="1"/>
</dbReference>
<dbReference type="PANTHER" id="PTHR38459:SF1">
    <property type="entry name" value="PROPHAGE BACTOPRENOL-LINKED GLUCOSE TRANSLOCASE HOMOLOG"/>
    <property type="match status" value="1"/>
</dbReference>
<keyword evidence="4 7" id="KW-1133">Transmembrane helix</keyword>
<comment type="similarity">
    <text evidence="2">Belongs to the GtrA family.</text>
</comment>
<evidence type="ECO:0000256" key="3">
    <source>
        <dbReference type="ARBA" id="ARBA00022692"/>
    </source>
</evidence>
<evidence type="ECO:0000256" key="4">
    <source>
        <dbReference type="ARBA" id="ARBA00022989"/>
    </source>
</evidence>
<reference evidence="9 10" key="1">
    <citation type="submission" date="2020-08" db="EMBL/GenBank/DDBJ databases">
        <title>Genome sequence of Nocardioides mesophilus KACC 16243T.</title>
        <authorList>
            <person name="Hyun D.-W."/>
            <person name="Bae J.-W."/>
        </authorList>
    </citation>
    <scope>NUCLEOTIDE SEQUENCE [LARGE SCALE GENOMIC DNA]</scope>
    <source>
        <strain evidence="9 10">KACC 16243</strain>
    </source>
</reference>
<dbReference type="Proteomes" id="UP000515947">
    <property type="component" value="Chromosome"/>
</dbReference>
<dbReference type="EMBL" id="CP060713">
    <property type="protein sequence ID" value="QNN52400.1"/>
    <property type="molecule type" value="Genomic_DNA"/>
</dbReference>
<protein>
    <submittedName>
        <fullName evidence="9">GtrA family protein</fullName>
    </submittedName>
</protein>
<evidence type="ECO:0000256" key="1">
    <source>
        <dbReference type="ARBA" id="ARBA00004141"/>
    </source>
</evidence>
<name>A0A7G9R9X5_9ACTN</name>
<evidence type="ECO:0000256" key="5">
    <source>
        <dbReference type="ARBA" id="ARBA00023136"/>
    </source>
</evidence>
<evidence type="ECO:0000256" key="6">
    <source>
        <dbReference type="SAM" id="MobiDB-lite"/>
    </source>
</evidence>
<feature type="domain" description="GtrA/DPMS transmembrane" evidence="8">
    <location>
        <begin position="25"/>
        <end position="149"/>
    </location>
</feature>
<organism evidence="9 10">
    <name type="scientific">Nocardioides mesophilus</name>
    <dbReference type="NCBI Taxonomy" id="433659"/>
    <lineage>
        <taxon>Bacteria</taxon>
        <taxon>Bacillati</taxon>
        <taxon>Actinomycetota</taxon>
        <taxon>Actinomycetes</taxon>
        <taxon>Propionibacteriales</taxon>
        <taxon>Nocardioidaceae</taxon>
        <taxon>Nocardioides</taxon>
    </lineage>
</organism>
<dbReference type="Pfam" id="PF04138">
    <property type="entry name" value="GtrA_DPMS_TM"/>
    <property type="match status" value="1"/>
</dbReference>
<feature type="region of interest" description="Disordered" evidence="6">
    <location>
        <begin position="157"/>
        <end position="189"/>
    </location>
</feature>
<dbReference type="GO" id="GO:0000271">
    <property type="term" value="P:polysaccharide biosynthetic process"/>
    <property type="evidence" value="ECO:0007669"/>
    <property type="project" value="InterPro"/>
</dbReference>
<evidence type="ECO:0000259" key="8">
    <source>
        <dbReference type="Pfam" id="PF04138"/>
    </source>
</evidence>
<evidence type="ECO:0000256" key="7">
    <source>
        <dbReference type="SAM" id="Phobius"/>
    </source>
</evidence>
<dbReference type="InterPro" id="IPR051401">
    <property type="entry name" value="GtrA_CellWall_Glycosyl"/>
</dbReference>
<evidence type="ECO:0000313" key="10">
    <source>
        <dbReference type="Proteomes" id="UP000515947"/>
    </source>
</evidence>
<feature type="transmembrane region" description="Helical" evidence="7">
    <location>
        <begin position="125"/>
        <end position="142"/>
    </location>
</feature>
<evidence type="ECO:0000313" key="9">
    <source>
        <dbReference type="EMBL" id="QNN52400.1"/>
    </source>
</evidence>
<sequence length="189" mass="20623">MSLLDLLPARLRRIMDRFLTREVLTFLAVGGTGYVVDVAAFNVLRSLHPFATLDPSVARTVAVVAAMCVTYVGNKTLTWRDRPSGNRRREVTLFVAFNVVGFGFSVVTLTISHDLLGLTSRLADNISANVIGLALGTVFRYLTYKRFVFVGDAPVENGTPAPSPAHRQRDDEEVPVDASAARSSGLVER</sequence>
<gene>
    <name evidence="9" type="ORF">H9L09_18270</name>
</gene>
<dbReference type="InterPro" id="IPR007267">
    <property type="entry name" value="GtrA_DPMS_TM"/>
</dbReference>
<comment type="subcellular location">
    <subcellularLocation>
        <location evidence="1">Membrane</location>
        <topology evidence="1">Multi-pass membrane protein</topology>
    </subcellularLocation>
</comment>
<accession>A0A7G9R9X5</accession>
<keyword evidence="10" id="KW-1185">Reference proteome</keyword>
<keyword evidence="5 7" id="KW-0472">Membrane</keyword>
<feature type="transmembrane region" description="Helical" evidence="7">
    <location>
        <begin position="56"/>
        <end position="73"/>
    </location>
</feature>
<dbReference type="KEGG" id="nmes:H9L09_18270"/>
<dbReference type="AlphaFoldDB" id="A0A7G9R9X5"/>
<feature type="transmembrane region" description="Helical" evidence="7">
    <location>
        <begin position="93"/>
        <end position="113"/>
    </location>
</feature>
<feature type="transmembrane region" description="Helical" evidence="7">
    <location>
        <begin position="23"/>
        <end position="44"/>
    </location>
</feature>
<evidence type="ECO:0000256" key="2">
    <source>
        <dbReference type="ARBA" id="ARBA00009399"/>
    </source>
</evidence>